<dbReference type="Pfam" id="PF00149">
    <property type="entry name" value="Metallophos"/>
    <property type="match status" value="1"/>
</dbReference>
<dbReference type="SUPFAM" id="SSF49464">
    <property type="entry name" value="Carboxypeptidase regulatory domain-like"/>
    <property type="match status" value="1"/>
</dbReference>
<dbReference type="Gene3D" id="3.60.21.10">
    <property type="match status" value="1"/>
</dbReference>
<dbReference type="RefSeq" id="WP_093041401.1">
    <property type="nucleotide sequence ID" value="NZ_FNQR01000001.1"/>
</dbReference>
<dbReference type="InterPro" id="IPR032285">
    <property type="entry name" value="Metallophos_N"/>
</dbReference>
<dbReference type="Gene3D" id="2.60.40.1120">
    <property type="entry name" value="Carboxypeptidase-like, regulatory domain"/>
    <property type="match status" value="1"/>
</dbReference>
<dbReference type="EMBL" id="FNQR01000001">
    <property type="protein sequence ID" value="SDZ80404.1"/>
    <property type="molecule type" value="Genomic_DNA"/>
</dbReference>
<dbReference type="InterPro" id="IPR011047">
    <property type="entry name" value="Quinoprotein_ADH-like_sf"/>
</dbReference>
<sequence length="1201" mass="131597">MGTINEKWQKRMRKLKPVAIIFLMSLVLLAVIKPVIADERDYATITGTVYNDKNDNGKQEENEEGIANVTVSDGKTLAVTDEHGNYELRMDIDRRIKDIVFVTVPNGYRVPTDENQTPQFYKQLGELKKGMTQKQNFGLLPNPESNNPNFSFVNLADVHVQEGTTNNRERFTDQLAQVNQLSGDPAFIAVSGDLTNRATHEEFQDYTASTAASDLPVYPAVGNHDFAPGSTYAERIDRYRKYLGPEWYSFNYGQKHFVTLENILGFKESDQIEWLKKDLELNAKDKEVIVIVHKPMNTPQTPAPTYTKQFKELLAKYNARLVLVGHTHVNDVAVDTIPGAKHITTNSSSYTIDQTPNGFRKITFKGEEADTQFKMYGVEKSLSIVNPSAGGEIPQEDTGILVNAYNTTSLVQKVKYRIDGGPWESLNQSSDFTWMGEWHASETSLGEHSIEVRVTDDKGDTWSKVNTFTIVESGKDTDPKPGANWSMFHGNAQHTGVAKDELEPGLKLDWSYKTPGSILTSSPAIVDGIVYIGTRDESNSKYHAIHAVDLKTGKKLWQFKANAQVQSSPAVEDGVVYASTVRGTLYALEAKTGDLIWKKTIGKDSVQRAWMYYSPTVSEGTVYQAYSTGKGGELMALDSKTGEVKWKSPLAGNWISEASAVVKDGKVYVGGDGGWLFAFDAKTGEEIWRHQISWAWMHSMPTIADGRIHIGHQGGQLVTLDASTGEELWRYRSKDASYIPGDATGSTPAVKDGIVYMGFPDGNVTALDAKTGQLKWKYRTEGGIISSPVVSGKTVYIGSNDGRLYGLDSITGQPLWNHEIGTWVASTPAISGNTLLVGAFDGNLYAFTPGGEAAERWPKVTGKITDKATNEPIAGATITIKDDQGEKVRAVQTDKEGRYLFAVESGSYTIQVSRLGYQTKTATLDLTKGNPKEWNVSLTPVSVDASTGKTVPGPRSEATTKDIVMENSKLAMAIAKVSEDSQLSGVTKGKPIDVSAKGFEDQIDWMNLPYVSAMEPTGTGAWQQLTAKHDNVEIAGVTADQAVVKATGQSTENPEIEVETTYTIGADQALVKTETVFTNTGSDDQTLWVGDVMDYDGAGQKSGVSGQGVITNSYSNPEKFSPNEPWIGMTGTDNQVYGFLYTGDMNGLSAYGNGNWMMTKKQIELSPSESFTLTRYIAAIKGSDSTNPFTVLSNLYQQITP</sequence>
<dbReference type="Gene3D" id="2.60.40.10">
    <property type="entry name" value="Immunoglobulins"/>
    <property type="match status" value="2"/>
</dbReference>
<evidence type="ECO:0000259" key="3">
    <source>
        <dbReference type="Pfam" id="PF16371"/>
    </source>
</evidence>
<dbReference type="SUPFAM" id="SSF117074">
    <property type="entry name" value="Hypothetical protein PA1324"/>
    <property type="match status" value="1"/>
</dbReference>
<evidence type="ECO:0000313" key="5">
    <source>
        <dbReference type="Proteomes" id="UP000198584"/>
    </source>
</evidence>
<dbReference type="InterPro" id="IPR015943">
    <property type="entry name" value="WD40/YVTN_repeat-like_dom_sf"/>
</dbReference>
<proteinExistence type="predicted"/>
<gene>
    <name evidence="4" type="ORF">SAMN05421743_101263</name>
</gene>
<accession>A0A1H3W1V6</accession>
<dbReference type="InterPro" id="IPR018391">
    <property type="entry name" value="PQQ_b-propeller_rpt"/>
</dbReference>
<dbReference type="InterPro" id="IPR004843">
    <property type="entry name" value="Calcineurin-like_PHP"/>
</dbReference>
<dbReference type="PANTHER" id="PTHR34512:SF30">
    <property type="entry name" value="OUTER MEMBRANE PROTEIN ASSEMBLY FACTOR BAMB"/>
    <property type="match status" value="1"/>
</dbReference>
<dbReference type="Pfam" id="PF16371">
    <property type="entry name" value="MetallophosN"/>
    <property type="match status" value="1"/>
</dbReference>
<dbReference type="GO" id="GO:0016787">
    <property type="term" value="F:hydrolase activity"/>
    <property type="evidence" value="ECO:0007669"/>
    <property type="project" value="InterPro"/>
</dbReference>
<dbReference type="Gene3D" id="2.40.10.480">
    <property type="match status" value="1"/>
</dbReference>
<organism evidence="4 5">
    <name type="scientific">Thalassobacillus cyri</name>
    <dbReference type="NCBI Taxonomy" id="571932"/>
    <lineage>
        <taxon>Bacteria</taxon>
        <taxon>Bacillati</taxon>
        <taxon>Bacillota</taxon>
        <taxon>Bacilli</taxon>
        <taxon>Bacillales</taxon>
        <taxon>Bacillaceae</taxon>
        <taxon>Thalassobacillus</taxon>
    </lineage>
</organism>
<dbReference type="Gene3D" id="2.130.10.10">
    <property type="entry name" value="YVTN repeat-like/Quinoprotein amine dehydrogenase"/>
    <property type="match status" value="1"/>
</dbReference>
<feature type="domain" description="Calcineurin-like phosphoesterase N-terminal" evidence="3">
    <location>
        <begin position="60"/>
        <end position="137"/>
    </location>
</feature>
<reference evidence="5" key="1">
    <citation type="submission" date="2016-10" db="EMBL/GenBank/DDBJ databases">
        <authorList>
            <person name="Varghese N."/>
            <person name="Submissions S."/>
        </authorList>
    </citation>
    <scope>NUCLEOTIDE SEQUENCE [LARGE SCALE GENOMIC DNA]</scope>
    <source>
        <strain evidence="5">CCM7597</strain>
    </source>
</reference>
<evidence type="ECO:0000313" key="4">
    <source>
        <dbReference type="EMBL" id="SDZ80404.1"/>
    </source>
</evidence>
<dbReference type="OrthoDB" id="1860at2"/>
<dbReference type="SUPFAM" id="SSF56300">
    <property type="entry name" value="Metallo-dependent phosphatases"/>
    <property type="match status" value="1"/>
</dbReference>
<evidence type="ECO:0000259" key="2">
    <source>
        <dbReference type="Pfam" id="PF13360"/>
    </source>
</evidence>
<dbReference type="SMART" id="SM00564">
    <property type="entry name" value="PQQ"/>
    <property type="match status" value="8"/>
</dbReference>
<dbReference type="InterPro" id="IPR013783">
    <property type="entry name" value="Ig-like_fold"/>
</dbReference>
<feature type="domain" description="Calcineurin-like phosphoesterase" evidence="1">
    <location>
        <begin position="152"/>
        <end position="329"/>
    </location>
</feature>
<dbReference type="InterPro" id="IPR008969">
    <property type="entry name" value="CarboxyPept-like_regulatory"/>
</dbReference>
<dbReference type="AlphaFoldDB" id="A0A1H3W1V6"/>
<keyword evidence="5" id="KW-1185">Reference proteome</keyword>
<dbReference type="Pfam" id="PF17957">
    <property type="entry name" value="Big_7"/>
    <property type="match status" value="1"/>
</dbReference>
<dbReference type="Proteomes" id="UP000198584">
    <property type="component" value="Unassembled WGS sequence"/>
</dbReference>
<dbReference type="Pfam" id="PF13360">
    <property type="entry name" value="PQQ_2"/>
    <property type="match status" value="1"/>
</dbReference>
<feature type="domain" description="Pyrrolo-quinoline quinone repeat" evidence="2">
    <location>
        <begin position="675"/>
        <end position="863"/>
    </location>
</feature>
<protein>
    <submittedName>
        <fullName evidence="4">Outer membrane protein assembly factor BamB, contains PQQ-like beta-propeller repeat</fullName>
    </submittedName>
</protein>
<dbReference type="PANTHER" id="PTHR34512">
    <property type="entry name" value="CELL SURFACE PROTEIN"/>
    <property type="match status" value="1"/>
</dbReference>
<dbReference type="SUPFAM" id="SSF50998">
    <property type="entry name" value="Quinoprotein alcohol dehydrogenase-like"/>
    <property type="match status" value="1"/>
</dbReference>
<dbReference type="InterPro" id="IPR002372">
    <property type="entry name" value="PQQ_rpt_dom"/>
</dbReference>
<dbReference type="InterPro" id="IPR029052">
    <property type="entry name" value="Metallo-depent_PP-like"/>
</dbReference>
<evidence type="ECO:0000259" key="1">
    <source>
        <dbReference type="Pfam" id="PF00149"/>
    </source>
</evidence>
<name>A0A1H3W1V6_9BACI</name>
<dbReference type="STRING" id="571932.SAMN05421743_101263"/>